<dbReference type="PROSITE" id="PS50110">
    <property type="entry name" value="RESPONSE_REGULATORY"/>
    <property type="match status" value="1"/>
</dbReference>
<dbReference type="SUPFAM" id="SSF52172">
    <property type="entry name" value="CheY-like"/>
    <property type="match status" value="1"/>
</dbReference>
<organism evidence="5 6">
    <name type="scientific">Duganella vulcania</name>
    <dbReference type="NCBI Taxonomy" id="2692166"/>
    <lineage>
        <taxon>Bacteria</taxon>
        <taxon>Pseudomonadati</taxon>
        <taxon>Pseudomonadota</taxon>
        <taxon>Betaproteobacteria</taxon>
        <taxon>Burkholderiales</taxon>
        <taxon>Oxalobacteraceae</taxon>
        <taxon>Telluria group</taxon>
        <taxon>Duganella</taxon>
    </lineage>
</organism>
<feature type="domain" description="Response regulatory" evidence="3">
    <location>
        <begin position="7"/>
        <end position="119"/>
    </location>
</feature>
<dbReference type="Pfam" id="PF04397">
    <property type="entry name" value="LytTR"/>
    <property type="match status" value="1"/>
</dbReference>
<keyword evidence="2" id="KW-0597">Phosphoprotein</keyword>
<dbReference type="PANTHER" id="PTHR48111">
    <property type="entry name" value="REGULATOR OF RPOS"/>
    <property type="match status" value="1"/>
</dbReference>
<evidence type="ECO:0000256" key="2">
    <source>
        <dbReference type="PROSITE-ProRule" id="PRU00169"/>
    </source>
</evidence>
<dbReference type="Gene3D" id="3.40.50.2300">
    <property type="match status" value="1"/>
</dbReference>
<dbReference type="Gene3D" id="2.40.50.1020">
    <property type="entry name" value="LytTr DNA-binding domain"/>
    <property type="match status" value="1"/>
</dbReference>
<dbReference type="SMART" id="SM00850">
    <property type="entry name" value="LytTR"/>
    <property type="match status" value="1"/>
</dbReference>
<dbReference type="InterPro" id="IPR007492">
    <property type="entry name" value="LytTR_DNA-bd_dom"/>
</dbReference>
<dbReference type="SMART" id="SM00448">
    <property type="entry name" value="REC"/>
    <property type="match status" value="1"/>
</dbReference>
<feature type="modified residue" description="4-aspartylphosphate" evidence="2">
    <location>
        <position position="59"/>
    </location>
</feature>
<evidence type="ECO:0000313" key="6">
    <source>
        <dbReference type="Proteomes" id="UP000447355"/>
    </source>
</evidence>
<dbReference type="Proteomes" id="UP000447355">
    <property type="component" value="Unassembled WGS sequence"/>
</dbReference>
<gene>
    <name evidence="5" type="ORF">GTP90_23525</name>
</gene>
<evidence type="ECO:0000256" key="1">
    <source>
        <dbReference type="ARBA" id="ARBA00023125"/>
    </source>
</evidence>
<dbReference type="RefSeq" id="WP_161085822.1">
    <property type="nucleotide sequence ID" value="NZ_WWCX01000055.1"/>
</dbReference>
<dbReference type="Pfam" id="PF00072">
    <property type="entry name" value="Response_reg"/>
    <property type="match status" value="1"/>
</dbReference>
<dbReference type="GO" id="GO:0006355">
    <property type="term" value="P:regulation of DNA-templated transcription"/>
    <property type="evidence" value="ECO:0007669"/>
    <property type="project" value="TreeGrafter"/>
</dbReference>
<dbReference type="PANTHER" id="PTHR48111:SF69">
    <property type="entry name" value="RESPONSE REGULATOR RECEIVER"/>
    <property type="match status" value="1"/>
</dbReference>
<sequence>MTARAPTALVADDEPLLRQSLTRMLAQAWPALNVVAQARNGREAVEQFEALRPDICFLDVHMPGLSGVDAAMRIGGRAHLVFVTAYTEYAVQAFEQGALDYLVKPVEAARLAETVARLQRRHGEPAPDMARLLEQLSARLAKPEPPPLRWIRAQVGQALCMIAVDEIDFLRADDKYTVVAWRGEQGQPAEALIRTPLKELLAQLDGERFAQVHRSVVVNLGAVSRVIRGENETAQIHLKHRQDVLAVSRSYLHLFRQM</sequence>
<comment type="caution">
    <text evidence="5">The sequence shown here is derived from an EMBL/GenBank/DDBJ whole genome shotgun (WGS) entry which is preliminary data.</text>
</comment>
<dbReference type="InterPro" id="IPR011006">
    <property type="entry name" value="CheY-like_superfamily"/>
</dbReference>
<evidence type="ECO:0000259" key="4">
    <source>
        <dbReference type="PROSITE" id="PS50930"/>
    </source>
</evidence>
<feature type="domain" description="HTH LytTR-type" evidence="4">
    <location>
        <begin position="151"/>
        <end position="258"/>
    </location>
</feature>
<name>A0A845GS43_9BURK</name>
<dbReference type="AlphaFoldDB" id="A0A845GS43"/>
<dbReference type="GO" id="GO:0000156">
    <property type="term" value="F:phosphorelay response regulator activity"/>
    <property type="evidence" value="ECO:0007669"/>
    <property type="project" value="TreeGrafter"/>
</dbReference>
<keyword evidence="1" id="KW-0238">DNA-binding</keyword>
<evidence type="ECO:0000259" key="3">
    <source>
        <dbReference type="PROSITE" id="PS50110"/>
    </source>
</evidence>
<proteinExistence type="predicted"/>
<dbReference type="InterPro" id="IPR001789">
    <property type="entry name" value="Sig_transdc_resp-reg_receiver"/>
</dbReference>
<dbReference type="GO" id="GO:0000976">
    <property type="term" value="F:transcription cis-regulatory region binding"/>
    <property type="evidence" value="ECO:0007669"/>
    <property type="project" value="TreeGrafter"/>
</dbReference>
<dbReference type="GO" id="GO:0005829">
    <property type="term" value="C:cytosol"/>
    <property type="evidence" value="ECO:0007669"/>
    <property type="project" value="TreeGrafter"/>
</dbReference>
<dbReference type="PROSITE" id="PS50930">
    <property type="entry name" value="HTH_LYTTR"/>
    <property type="match status" value="1"/>
</dbReference>
<dbReference type="EMBL" id="WWCX01000055">
    <property type="protein sequence ID" value="MYM96831.1"/>
    <property type="molecule type" value="Genomic_DNA"/>
</dbReference>
<protein>
    <submittedName>
        <fullName evidence="5">Response regulator</fullName>
    </submittedName>
</protein>
<dbReference type="GO" id="GO:0032993">
    <property type="term" value="C:protein-DNA complex"/>
    <property type="evidence" value="ECO:0007669"/>
    <property type="project" value="TreeGrafter"/>
</dbReference>
<evidence type="ECO:0000313" key="5">
    <source>
        <dbReference type="EMBL" id="MYM96831.1"/>
    </source>
</evidence>
<reference evidence="5" key="1">
    <citation type="submission" date="2019-12" db="EMBL/GenBank/DDBJ databases">
        <title>Novel species isolated from a subtropical stream in China.</title>
        <authorList>
            <person name="Lu H."/>
        </authorList>
    </citation>
    <scope>NUCLEOTIDE SEQUENCE [LARGE SCALE GENOMIC DNA]</scope>
    <source>
        <strain evidence="5">FT81W</strain>
    </source>
</reference>
<dbReference type="InterPro" id="IPR039420">
    <property type="entry name" value="WalR-like"/>
</dbReference>
<accession>A0A845GS43</accession>